<evidence type="ECO:0000259" key="9">
    <source>
        <dbReference type="Pfam" id="PF00955"/>
    </source>
</evidence>
<dbReference type="Pfam" id="PF05056">
    <property type="entry name" value="DUF674"/>
    <property type="match status" value="1"/>
</dbReference>
<dbReference type="Pfam" id="PF00955">
    <property type="entry name" value="HCO3_cotransp"/>
    <property type="match status" value="1"/>
</dbReference>
<evidence type="ECO:0000256" key="3">
    <source>
        <dbReference type="ARBA" id="ARBA00022448"/>
    </source>
</evidence>
<dbReference type="GO" id="GO:0050801">
    <property type="term" value="P:monoatomic ion homeostasis"/>
    <property type="evidence" value="ECO:0007669"/>
    <property type="project" value="TreeGrafter"/>
</dbReference>
<dbReference type="GO" id="GO:0005886">
    <property type="term" value="C:plasma membrane"/>
    <property type="evidence" value="ECO:0007669"/>
    <property type="project" value="TreeGrafter"/>
</dbReference>
<dbReference type="InterPro" id="IPR007750">
    <property type="entry name" value="DUF674"/>
</dbReference>
<feature type="domain" description="Bicarbonate transporter-like transmembrane" evidence="9">
    <location>
        <begin position="7"/>
        <end position="180"/>
    </location>
</feature>
<keyword evidence="5 8" id="KW-0812">Transmembrane</keyword>
<evidence type="ECO:0000256" key="1">
    <source>
        <dbReference type="ARBA" id="ARBA00004141"/>
    </source>
</evidence>
<dbReference type="Gene3D" id="1.10.287.570">
    <property type="entry name" value="Helical hairpin bin"/>
    <property type="match status" value="1"/>
</dbReference>
<dbReference type="OrthoDB" id="1735926at2759"/>
<gene>
    <name evidence="10" type="ORF">GIB67_027551</name>
</gene>
<dbReference type="GO" id="GO:0006820">
    <property type="term" value="P:monoatomic anion transport"/>
    <property type="evidence" value="ECO:0007669"/>
    <property type="project" value="InterPro"/>
</dbReference>
<evidence type="ECO:0000256" key="7">
    <source>
        <dbReference type="ARBA" id="ARBA00023136"/>
    </source>
</evidence>
<evidence type="ECO:0000256" key="5">
    <source>
        <dbReference type="ARBA" id="ARBA00022692"/>
    </source>
</evidence>
<feature type="transmembrane region" description="Helical" evidence="8">
    <location>
        <begin position="196"/>
        <end position="216"/>
    </location>
</feature>
<protein>
    <recommendedName>
        <fullName evidence="9">Bicarbonate transporter-like transmembrane domain-containing protein</fullName>
    </recommendedName>
</protein>
<keyword evidence="11" id="KW-1185">Reference proteome</keyword>
<dbReference type="AlphaFoldDB" id="A0A7J7NL07"/>
<keyword evidence="4" id="KW-0039">Anion exchange</keyword>
<evidence type="ECO:0000256" key="6">
    <source>
        <dbReference type="ARBA" id="ARBA00022989"/>
    </source>
</evidence>
<dbReference type="PANTHER" id="PTHR11453">
    <property type="entry name" value="ANION EXCHANGE PROTEIN"/>
    <property type="match status" value="1"/>
</dbReference>
<dbReference type="InterPro" id="IPR003020">
    <property type="entry name" value="HCO3_transpt_euk"/>
</dbReference>
<evidence type="ECO:0000313" key="11">
    <source>
        <dbReference type="Proteomes" id="UP000541444"/>
    </source>
</evidence>
<dbReference type="Proteomes" id="UP000541444">
    <property type="component" value="Unassembled WGS sequence"/>
</dbReference>
<comment type="caution">
    <text evidence="10">The sequence shown here is derived from an EMBL/GenBank/DDBJ whole genome shotgun (WGS) entry which is preliminary data.</text>
</comment>
<keyword evidence="6 8" id="KW-1133">Transmembrane helix</keyword>
<keyword evidence="3" id="KW-0813">Transport</keyword>
<reference evidence="10 11" key="1">
    <citation type="journal article" date="2020" name="IScience">
        <title>Genome Sequencing of the Endangered Kingdonia uniflora (Circaeasteraceae, Ranunculales) Reveals Potential Mechanisms of Evolutionary Specialization.</title>
        <authorList>
            <person name="Sun Y."/>
            <person name="Deng T."/>
            <person name="Zhang A."/>
            <person name="Moore M.J."/>
            <person name="Landis J.B."/>
            <person name="Lin N."/>
            <person name="Zhang H."/>
            <person name="Zhang X."/>
            <person name="Huang J."/>
            <person name="Zhang X."/>
            <person name="Sun H."/>
            <person name="Wang H."/>
        </authorList>
    </citation>
    <scope>NUCLEOTIDE SEQUENCE [LARGE SCALE GENOMIC DNA]</scope>
    <source>
        <strain evidence="10">TB1705</strain>
        <tissue evidence="10">Leaf</tissue>
    </source>
</reference>
<dbReference type="GO" id="GO:0005452">
    <property type="term" value="F:solute:inorganic anion antiporter activity"/>
    <property type="evidence" value="ECO:0007669"/>
    <property type="project" value="InterPro"/>
</dbReference>
<keyword evidence="7 8" id="KW-0472">Membrane</keyword>
<sequence length="593" mass="66238">MEETFVPFRGIKNDLEGRLLCYKQDWTGGFRAGFRILAPTTYIFFASAIPVISFGEQLDSNTNGAITAVQTRASTEICGAIHSIIEGQPLLILGVAEPTVLMYTFMFNFAKDKQDLGEKLFLPWTGWVCLWTALLLFLLAVLGACSIINRFTRVAGKLFGMLIAMLFMQQAIKGVVDEFRIPQREDPNAAVLSLSWRFGNGMFALVLSFGFLLTALKSRKARSWRYVTGWLRGSIADYGVPLVVPVWTAVSYIPRSSLVEKSRQKPKESLSVLSDVSILHYVSSAALVSRRSTIVLRCPRVNNAPKSSRQTTAHLLLPAAGILQNISFIIKIREAATSDSKSQQKLKFLSVPNMDLEAGYFEKETTKALLLCPRNSYDYLCNDLKLNVDDTEATNYYVCNDMFQDGYFSDKHSASLRTSQLDRCSCGKLMDQGVSFEVLNDGVFVQGRMFMALLKDLGIKEVDSFEEETINLGVKEILDLLQLSFISMTPLTDVLLKGVNHTSAARKMEQEETHYILKSEDVLSSDNKKITVKLNIRKSNNTVLYAEAGEDFVDFLFRLLTIHLGSVLRLLVQTPKLGCLTNLHKSVESSCSP</sequence>
<dbReference type="PANTHER" id="PTHR11453:SF82">
    <property type="entry name" value="BORON TRANSPORTER 1"/>
    <property type="match status" value="1"/>
</dbReference>
<comment type="subcellular location">
    <subcellularLocation>
        <location evidence="1">Membrane</location>
        <topology evidence="1">Multi-pass membrane protein</topology>
    </subcellularLocation>
</comment>
<dbReference type="InterPro" id="IPR011531">
    <property type="entry name" value="HCO3_transpt-like_TM_dom"/>
</dbReference>
<evidence type="ECO:0000313" key="10">
    <source>
        <dbReference type="EMBL" id="KAF6167773.1"/>
    </source>
</evidence>
<feature type="transmembrane region" description="Helical" evidence="8">
    <location>
        <begin position="121"/>
        <end position="142"/>
    </location>
</feature>
<evidence type="ECO:0000256" key="8">
    <source>
        <dbReference type="SAM" id="Phobius"/>
    </source>
</evidence>
<proteinExistence type="inferred from homology"/>
<accession>A0A7J7NL07</accession>
<evidence type="ECO:0000256" key="4">
    <source>
        <dbReference type="ARBA" id="ARBA00022681"/>
    </source>
</evidence>
<dbReference type="FunFam" id="1.10.287.570:FF:000004">
    <property type="entry name" value="probable boron transporter 2"/>
    <property type="match status" value="1"/>
</dbReference>
<name>A0A7J7NL07_9MAGN</name>
<keyword evidence="4" id="KW-0406">Ion transport</keyword>
<feature type="transmembrane region" description="Helical" evidence="8">
    <location>
        <begin position="154"/>
        <end position="176"/>
    </location>
</feature>
<organism evidence="10 11">
    <name type="scientific">Kingdonia uniflora</name>
    <dbReference type="NCBI Taxonomy" id="39325"/>
    <lineage>
        <taxon>Eukaryota</taxon>
        <taxon>Viridiplantae</taxon>
        <taxon>Streptophyta</taxon>
        <taxon>Embryophyta</taxon>
        <taxon>Tracheophyta</taxon>
        <taxon>Spermatophyta</taxon>
        <taxon>Magnoliopsida</taxon>
        <taxon>Ranunculales</taxon>
        <taxon>Circaeasteraceae</taxon>
        <taxon>Kingdonia</taxon>
    </lineage>
</organism>
<evidence type="ECO:0000256" key="2">
    <source>
        <dbReference type="ARBA" id="ARBA00006262"/>
    </source>
</evidence>
<comment type="similarity">
    <text evidence="2">Belongs to the anion exchanger (TC 2.A.31.3) family.</text>
</comment>
<dbReference type="EMBL" id="JACGCM010000715">
    <property type="protein sequence ID" value="KAF6167773.1"/>
    <property type="molecule type" value="Genomic_DNA"/>
</dbReference>